<dbReference type="GeneTree" id="ENSGT00390000012556"/>
<dbReference type="Pfam" id="PF10237">
    <property type="entry name" value="N6-adenineMlase"/>
    <property type="match status" value="1"/>
</dbReference>
<dbReference type="PANTHER" id="PTHR13493">
    <property type="entry name" value="ZINC FINGER CCHC DOMAIN-CONTAINING"/>
    <property type="match status" value="1"/>
</dbReference>
<keyword evidence="5" id="KW-0472">Membrane</keyword>
<evidence type="ECO:0000256" key="4">
    <source>
        <dbReference type="ARBA" id="ARBA00022679"/>
    </source>
</evidence>
<dbReference type="GO" id="GO:0008988">
    <property type="term" value="F:rRNA (adenine-N6-)-methyltransferase activity"/>
    <property type="evidence" value="ECO:0007669"/>
    <property type="project" value="InterPro"/>
</dbReference>
<comment type="subcellular location">
    <subcellularLocation>
        <location evidence="1">Cytoplasm</location>
    </subcellularLocation>
</comment>
<evidence type="ECO:0000256" key="2">
    <source>
        <dbReference type="ARBA" id="ARBA00022490"/>
    </source>
</evidence>
<reference evidence="6" key="3">
    <citation type="submission" date="2025-09" db="UniProtKB">
        <authorList>
            <consortium name="Ensembl"/>
        </authorList>
    </citation>
    <scope>IDENTIFICATION</scope>
</reference>
<keyword evidence="5" id="KW-0812">Transmembrane</keyword>
<organism evidence="6 7">
    <name type="scientific">Hucho hucho</name>
    <name type="common">huchen</name>
    <dbReference type="NCBI Taxonomy" id="62062"/>
    <lineage>
        <taxon>Eukaryota</taxon>
        <taxon>Metazoa</taxon>
        <taxon>Chordata</taxon>
        <taxon>Craniata</taxon>
        <taxon>Vertebrata</taxon>
        <taxon>Euteleostomi</taxon>
        <taxon>Actinopterygii</taxon>
        <taxon>Neopterygii</taxon>
        <taxon>Teleostei</taxon>
        <taxon>Protacanthopterygii</taxon>
        <taxon>Salmoniformes</taxon>
        <taxon>Salmonidae</taxon>
        <taxon>Salmoninae</taxon>
        <taxon>Hucho</taxon>
    </lineage>
</organism>
<evidence type="ECO:0000256" key="1">
    <source>
        <dbReference type="ARBA" id="ARBA00004496"/>
    </source>
</evidence>
<proteinExistence type="predicted"/>
<reference evidence="7" key="1">
    <citation type="submission" date="2018-06" db="EMBL/GenBank/DDBJ databases">
        <title>Genome assembly of Danube salmon.</title>
        <authorList>
            <person name="Macqueen D.J."/>
            <person name="Gundappa M.K."/>
        </authorList>
    </citation>
    <scope>NUCLEOTIDE SEQUENCE [LARGE SCALE GENOMIC DNA]</scope>
</reference>
<name>A0A4W5R1I3_9TELE</name>
<accession>A0A4W5R1I3</accession>
<dbReference type="STRING" id="62062.ENSHHUP00000080005"/>
<dbReference type="InterPro" id="IPR039846">
    <property type="entry name" value="ZCCHC4"/>
</dbReference>
<dbReference type="PANTHER" id="PTHR13493:SF3">
    <property type="entry name" value="RRNA N6-ADENOSINE-METHYLTRANSFERASE ZCCHC4"/>
    <property type="match status" value="1"/>
</dbReference>
<evidence type="ECO:0000313" key="6">
    <source>
        <dbReference type="Ensembl" id="ENSHHUP00000080005.1"/>
    </source>
</evidence>
<evidence type="ECO:0000313" key="7">
    <source>
        <dbReference type="Proteomes" id="UP000314982"/>
    </source>
</evidence>
<dbReference type="InterPro" id="IPR041370">
    <property type="entry name" value="Mlase_EEF1AKMT1/ZCCHC4"/>
</dbReference>
<keyword evidence="2" id="KW-0963">Cytoplasm</keyword>
<keyword evidence="7" id="KW-1185">Reference proteome</keyword>
<evidence type="ECO:0000256" key="5">
    <source>
        <dbReference type="SAM" id="Phobius"/>
    </source>
</evidence>
<keyword evidence="3" id="KW-0489">Methyltransferase</keyword>
<reference evidence="6" key="2">
    <citation type="submission" date="2025-08" db="UniProtKB">
        <authorList>
            <consortium name="Ensembl"/>
        </authorList>
    </citation>
    <scope>IDENTIFICATION</scope>
</reference>
<keyword evidence="5" id="KW-1133">Transmembrane helix</keyword>
<dbReference type="Ensembl" id="ENSHHUT00000082573.1">
    <property type="protein sequence ID" value="ENSHHUP00000080005.1"/>
    <property type="gene ID" value="ENSHHUG00000046609.1"/>
</dbReference>
<keyword evidence="4" id="KW-0808">Transferase</keyword>
<dbReference type="Proteomes" id="UP000314982">
    <property type="component" value="Unassembled WGS sequence"/>
</dbReference>
<evidence type="ECO:0000256" key="3">
    <source>
        <dbReference type="ARBA" id="ARBA00022603"/>
    </source>
</evidence>
<dbReference type="GO" id="GO:0005730">
    <property type="term" value="C:nucleolus"/>
    <property type="evidence" value="ECO:0007669"/>
    <property type="project" value="TreeGrafter"/>
</dbReference>
<dbReference type="AlphaFoldDB" id="A0A4W5R1I3"/>
<feature type="transmembrane region" description="Helical" evidence="5">
    <location>
        <begin position="122"/>
        <end position="142"/>
    </location>
</feature>
<sequence>MSQADDITEARLSRPSLMLKPLENKKSNAQYLFADRSCHFLLDTIGKRGYRKVLCVGTPRLHELIKLRNQEGKGDPMKSLLLDVDFRCWSQPFRTWSNLALVSMRSSSRESTMACWSLCRAALMPSTLSLTWCFITSVLLFIMTENSVEMPMVWSFPYFFEPRILEGFPSFTMLHYQFFQDGRQWKHCPGSEVREAILASLPVLWPLCPPGPPLWEQPGSGRLLQLW</sequence>
<dbReference type="GO" id="GO:0005737">
    <property type="term" value="C:cytoplasm"/>
    <property type="evidence" value="ECO:0007669"/>
    <property type="project" value="UniProtKB-SubCell"/>
</dbReference>
<protein>
    <submittedName>
        <fullName evidence="6">Uncharacterized protein</fullName>
    </submittedName>
</protein>